<dbReference type="EMBL" id="JBEXAC010000001">
    <property type="protein sequence ID" value="MET6997589.1"/>
    <property type="molecule type" value="Genomic_DNA"/>
</dbReference>
<reference evidence="1 2" key="1">
    <citation type="submission" date="2024-06" db="EMBL/GenBank/DDBJ databases">
        <title>Chitinophaga defluvii sp. nov., isolated from municipal sewage.</title>
        <authorList>
            <person name="Zhang L."/>
        </authorList>
    </citation>
    <scope>NUCLEOTIDE SEQUENCE [LARGE SCALE GENOMIC DNA]</scope>
    <source>
        <strain evidence="1 2">H8</strain>
    </source>
</reference>
<evidence type="ECO:0000313" key="2">
    <source>
        <dbReference type="Proteomes" id="UP001549749"/>
    </source>
</evidence>
<dbReference type="Gene3D" id="1.10.720.160">
    <property type="match status" value="1"/>
</dbReference>
<dbReference type="InterPro" id="IPR043129">
    <property type="entry name" value="ATPase_NBD"/>
</dbReference>
<keyword evidence="1" id="KW-0808">Transferase</keyword>
<dbReference type="PANTHER" id="PTHR43190:SF3">
    <property type="entry name" value="N-ACETYL-D-GLUCOSAMINE KINASE"/>
    <property type="match status" value="1"/>
</dbReference>
<dbReference type="RefSeq" id="WP_354660224.1">
    <property type="nucleotide sequence ID" value="NZ_JBEXAC010000001.1"/>
</dbReference>
<keyword evidence="1" id="KW-0418">Kinase</keyword>
<protein>
    <submittedName>
        <fullName evidence="1">N-acetylglucosamine kinase</fullName>
    </submittedName>
</protein>
<dbReference type="Proteomes" id="UP001549749">
    <property type="component" value="Unassembled WGS sequence"/>
</dbReference>
<organism evidence="1 2">
    <name type="scientific">Chitinophaga defluvii</name>
    <dbReference type="NCBI Taxonomy" id="3163343"/>
    <lineage>
        <taxon>Bacteria</taxon>
        <taxon>Pseudomonadati</taxon>
        <taxon>Bacteroidota</taxon>
        <taxon>Chitinophagia</taxon>
        <taxon>Chitinophagales</taxon>
        <taxon>Chitinophagaceae</taxon>
        <taxon>Chitinophaga</taxon>
    </lineage>
</organism>
<dbReference type="SUPFAM" id="SSF53067">
    <property type="entry name" value="Actin-like ATPase domain"/>
    <property type="match status" value="2"/>
</dbReference>
<keyword evidence="2" id="KW-1185">Reference proteome</keyword>
<proteinExistence type="predicted"/>
<dbReference type="Gene3D" id="3.30.420.40">
    <property type="match status" value="2"/>
</dbReference>
<gene>
    <name evidence="1" type="ORF">ABR189_09430</name>
</gene>
<dbReference type="InterPro" id="IPR052519">
    <property type="entry name" value="Euk-type_GlcNAc_Kinase"/>
</dbReference>
<accession>A0ABV2T3I9</accession>
<name>A0ABV2T3I9_9BACT</name>
<dbReference type="CDD" id="cd24079">
    <property type="entry name" value="ASKHA_NBD_PG1100-like"/>
    <property type="match status" value="1"/>
</dbReference>
<comment type="caution">
    <text evidence="1">The sequence shown here is derived from an EMBL/GenBank/DDBJ whole genome shotgun (WGS) entry which is preliminary data.</text>
</comment>
<sequence length="286" mass="31622">MILIADSGSTKTDWCLMATDQPLRYFTTEGYNPYFVDADYITTSVRNNLPADIDLRQIDTVYFYGAGCQDDNPEIMLNLLRNVFPFAKNIHAEVDLLAAARGLLGTQPGFAAILGTGTNTCLYNGTHITQNIDSLGFLLGDEGSGAAIGKNVLSDFLRQKMPAAVLQTFVATYGLSAGAVMHQVYSTPMPNRYCAGFAKFLTLPDMDTNYANNIVRNAFESFFQQLVTAYPQYTQYRFNCVGSVGFHFREILTAVAASFGMKTGRITCSLIEDLVQYHRTHELPVK</sequence>
<dbReference type="GO" id="GO:0016301">
    <property type="term" value="F:kinase activity"/>
    <property type="evidence" value="ECO:0007669"/>
    <property type="project" value="UniProtKB-KW"/>
</dbReference>
<evidence type="ECO:0000313" key="1">
    <source>
        <dbReference type="EMBL" id="MET6997589.1"/>
    </source>
</evidence>
<dbReference type="PANTHER" id="PTHR43190">
    <property type="entry name" value="N-ACETYL-D-GLUCOSAMINE KINASE"/>
    <property type="match status" value="1"/>
</dbReference>